<dbReference type="InterPro" id="IPR008217">
    <property type="entry name" value="Ccc1_fam"/>
</dbReference>
<feature type="transmembrane region" description="Helical" evidence="5">
    <location>
        <begin position="46"/>
        <end position="68"/>
    </location>
</feature>
<sequence>MARDDQPRPILDPIDRLSEIIFGLLMALSFTGTMSVAVGGGGTVNAMLVAAFGCNVAWGIVDGVMHVLTTAVERVKRRGFVAALRSEPLASARQLFLDSLPDDVRLVASENEVEAILQRVRTLPADPRRAVVTGRDLKAALAIFALVVISTLPPSIPFLLIERIDVAMRVSNGIALVMLFAIGAQLGRYMGRSPWPMAFAMTAIGAVLVAITIALGG</sequence>
<proteinExistence type="predicted"/>
<reference evidence="7" key="1">
    <citation type="submission" date="2015-07" db="EMBL/GenBank/DDBJ databases">
        <title>Whole genome sequence of an Ensifer adhaerens strain isolated from a cave pool in the Wind Cave National Park.</title>
        <authorList>
            <person name="Eng W.W.H."/>
            <person name="Gan H.M."/>
            <person name="Barton H.A."/>
            <person name="Savka M.A."/>
        </authorList>
    </citation>
    <scope>NUCLEOTIDE SEQUENCE [LARGE SCALE GENOMIC DNA]</scope>
    <source>
        <strain evidence="7">SD006</strain>
    </source>
</reference>
<dbReference type="GO" id="GO:0012505">
    <property type="term" value="C:endomembrane system"/>
    <property type="evidence" value="ECO:0007669"/>
    <property type="project" value="UniProtKB-SubCell"/>
</dbReference>
<evidence type="ECO:0000256" key="3">
    <source>
        <dbReference type="ARBA" id="ARBA00022989"/>
    </source>
</evidence>
<gene>
    <name evidence="6" type="ORF">AC244_32355</name>
</gene>
<evidence type="ECO:0000256" key="1">
    <source>
        <dbReference type="ARBA" id="ARBA00004127"/>
    </source>
</evidence>
<dbReference type="EMBL" id="LGAP01000043">
    <property type="protein sequence ID" value="KOF13013.1"/>
    <property type="molecule type" value="Genomic_DNA"/>
</dbReference>
<protein>
    <recommendedName>
        <fullName evidence="8">VIT family protein</fullName>
    </recommendedName>
</protein>
<feature type="transmembrane region" description="Helical" evidence="5">
    <location>
        <begin position="20"/>
        <end position="40"/>
    </location>
</feature>
<dbReference type="GO" id="GO:0005384">
    <property type="term" value="F:manganese ion transmembrane transporter activity"/>
    <property type="evidence" value="ECO:0007669"/>
    <property type="project" value="InterPro"/>
</dbReference>
<evidence type="ECO:0000313" key="7">
    <source>
        <dbReference type="Proteomes" id="UP000037425"/>
    </source>
</evidence>
<feature type="transmembrane region" description="Helical" evidence="5">
    <location>
        <begin position="139"/>
        <end position="160"/>
    </location>
</feature>
<dbReference type="OrthoDB" id="978987at2"/>
<dbReference type="AlphaFoldDB" id="A0A0L8BEG5"/>
<accession>A0A0L8BEG5</accession>
<keyword evidence="2 5" id="KW-0812">Transmembrane</keyword>
<evidence type="ECO:0000256" key="2">
    <source>
        <dbReference type="ARBA" id="ARBA00022692"/>
    </source>
</evidence>
<keyword evidence="3 5" id="KW-1133">Transmembrane helix</keyword>
<dbReference type="RefSeq" id="WP_053252911.1">
    <property type="nucleotide sequence ID" value="NZ_LGAP01000043.1"/>
</dbReference>
<keyword evidence="4 5" id="KW-0472">Membrane</keyword>
<comment type="subcellular location">
    <subcellularLocation>
        <location evidence="1">Endomembrane system</location>
        <topology evidence="1">Multi-pass membrane protein</topology>
    </subcellularLocation>
</comment>
<evidence type="ECO:0000256" key="5">
    <source>
        <dbReference type="SAM" id="Phobius"/>
    </source>
</evidence>
<evidence type="ECO:0000256" key="4">
    <source>
        <dbReference type="ARBA" id="ARBA00023136"/>
    </source>
</evidence>
<dbReference type="Pfam" id="PF01988">
    <property type="entry name" value="VIT1"/>
    <property type="match status" value="1"/>
</dbReference>
<evidence type="ECO:0000313" key="6">
    <source>
        <dbReference type="EMBL" id="KOF13013.1"/>
    </source>
</evidence>
<dbReference type="Proteomes" id="UP000037425">
    <property type="component" value="Unassembled WGS sequence"/>
</dbReference>
<feature type="transmembrane region" description="Helical" evidence="5">
    <location>
        <begin position="166"/>
        <end position="186"/>
    </location>
</feature>
<name>A0A0L8BEG5_ENSAD</name>
<comment type="caution">
    <text evidence="6">The sequence shown here is derived from an EMBL/GenBank/DDBJ whole genome shotgun (WGS) entry which is preliminary data.</text>
</comment>
<dbReference type="PATRIC" id="fig|106592.7.peg.5940"/>
<dbReference type="GO" id="GO:0030026">
    <property type="term" value="P:intracellular manganese ion homeostasis"/>
    <property type="evidence" value="ECO:0007669"/>
    <property type="project" value="InterPro"/>
</dbReference>
<evidence type="ECO:0008006" key="8">
    <source>
        <dbReference type="Google" id="ProtNLM"/>
    </source>
</evidence>
<organism evidence="6 7">
    <name type="scientific">Ensifer adhaerens</name>
    <name type="common">Sinorhizobium morelense</name>
    <dbReference type="NCBI Taxonomy" id="106592"/>
    <lineage>
        <taxon>Bacteria</taxon>
        <taxon>Pseudomonadati</taxon>
        <taxon>Pseudomonadota</taxon>
        <taxon>Alphaproteobacteria</taxon>
        <taxon>Hyphomicrobiales</taxon>
        <taxon>Rhizobiaceae</taxon>
        <taxon>Sinorhizobium/Ensifer group</taxon>
        <taxon>Ensifer</taxon>
    </lineage>
</organism>
<feature type="transmembrane region" description="Helical" evidence="5">
    <location>
        <begin position="198"/>
        <end position="216"/>
    </location>
</feature>